<proteinExistence type="predicted"/>
<gene>
    <name evidence="2" type="ORF">TGEB3V08_LOCUS10080</name>
</gene>
<name>A0A7R9K7Y8_TIMGE</name>
<sequence>MLMDLKTSQWNRLESVLTKSILWLEQRRATPGRRAEVTTPATRPLHQSQPRLNQIDTEDVPCQTIHDQQKYYPPAP</sequence>
<organism evidence="2">
    <name type="scientific">Timema genevievae</name>
    <name type="common">Walking stick</name>
    <dbReference type="NCBI Taxonomy" id="629358"/>
    <lineage>
        <taxon>Eukaryota</taxon>
        <taxon>Metazoa</taxon>
        <taxon>Ecdysozoa</taxon>
        <taxon>Arthropoda</taxon>
        <taxon>Hexapoda</taxon>
        <taxon>Insecta</taxon>
        <taxon>Pterygota</taxon>
        <taxon>Neoptera</taxon>
        <taxon>Polyneoptera</taxon>
        <taxon>Phasmatodea</taxon>
        <taxon>Timematodea</taxon>
        <taxon>Timematoidea</taxon>
        <taxon>Timematidae</taxon>
        <taxon>Timema</taxon>
    </lineage>
</organism>
<feature type="region of interest" description="Disordered" evidence="1">
    <location>
        <begin position="32"/>
        <end position="56"/>
    </location>
</feature>
<evidence type="ECO:0000256" key="1">
    <source>
        <dbReference type="SAM" id="MobiDB-lite"/>
    </source>
</evidence>
<accession>A0A7R9K7Y8</accession>
<reference evidence="2" key="1">
    <citation type="submission" date="2020-11" db="EMBL/GenBank/DDBJ databases">
        <authorList>
            <person name="Tran Van P."/>
        </authorList>
    </citation>
    <scope>NUCLEOTIDE SEQUENCE</scope>
</reference>
<protein>
    <submittedName>
        <fullName evidence="2">Uncharacterized protein</fullName>
    </submittedName>
</protein>
<dbReference type="EMBL" id="OE845281">
    <property type="protein sequence ID" value="CAD7607019.1"/>
    <property type="molecule type" value="Genomic_DNA"/>
</dbReference>
<feature type="compositionally biased region" description="Polar residues" evidence="1">
    <location>
        <begin position="39"/>
        <end position="55"/>
    </location>
</feature>
<dbReference type="AlphaFoldDB" id="A0A7R9K7Y8"/>
<evidence type="ECO:0000313" key="2">
    <source>
        <dbReference type="EMBL" id="CAD7607019.1"/>
    </source>
</evidence>